<evidence type="ECO:0000313" key="2">
    <source>
        <dbReference type="Proteomes" id="UP000295689"/>
    </source>
</evidence>
<sequence length="470" mass="53315">MSRFFKLFMILLLAVSGGIAFRHWEEFSSGKPKIAEPQMNRLSVEVTVEPDGNKLDVIQKITGFDHEKTYEAVYPKGISDVFCGSRNTCSEYAGGTITLPENGEITFTYSIKAATENGFLFLDDWLIGIRGVDTWKMKMMITDEKREGGTWAAGLPLKGHEKLDYVDYYVFEGDGSRPALYWENSKLEEFHSEGLLSFFAAGELSLKSVDFSSLVKLSHTIPFSVVCTSRDHELAGEGLLISSCTKSISKNLETKIAWEMLSLKYGTSADKQVMLEVLASLLTGKQAKSQKAQSMVRELKSGLSKNQIQAFLTGFLDDSSRISYKSMDHFLGAAAGMETDFFSVNNKRQRGLVPLLFYKTKSLLLNDRKVGKARVYIHEEKRLYQLLDLLGALGYKAKTKKPDIFLFNKRNESYEFQAESKIYHYNNEEYGVFNFPIVIINGEAYMKENIFQSIFGFRINETESELFLRR</sequence>
<protein>
    <recommendedName>
        <fullName evidence="3">Copper amine oxidase-like protein</fullName>
    </recommendedName>
</protein>
<organism evidence="1 2">
    <name type="scientific">Mesobacillus foraminis</name>
    <dbReference type="NCBI Taxonomy" id="279826"/>
    <lineage>
        <taxon>Bacteria</taxon>
        <taxon>Bacillati</taxon>
        <taxon>Bacillota</taxon>
        <taxon>Bacilli</taxon>
        <taxon>Bacillales</taxon>
        <taxon>Bacillaceae</taxon>
        <taxon>Mesobacillus</taxon>
    </lineage>
</organism>
<evidence type="ECO:0008006" key="3">
    <source>
        <dbReference type="Google" id="ProtNLM"/>
    </source>
</evidence>
<dbReference type="Proteomes" id="UP000295689">
    <property type="component" value="Unassembled WGS sequence"/>
</dbReference>
<name>A0A4R2BGT5_9BACI</name>
<reference evidence="1 2" key="1">
    <citation type="journal article" date="2015" name="Stand. Genomic Sci.">
        <title>Genomic Encyclopedia of Bacterial and Archaeal Type Strains, Phase III: the genomes of soil and plant-associated and newly described type strains.</title>
        <authorList>
            <person name="Whitman W.B."/>
            <person name="Woyke T."/>
            <person name="Klenk H.P."/>
            <person name="Zhou Y."/>
            <person name="Lilburn T.G."/>
            <person name="Beck B.J."/>
            <person name="De Vos P."/>
            <person name="Vandamme P."/>
            <person name="Eisen J.A."/>
            <person name="Garrity G."/>
            <person name="Hugenholtz P."/>
            <person name="Kyrpides N.C."/>
        </authorList>
    </citation>
    <scope>NUCLEOTIDE SEQUENCE [LARGE SCALE GENOMIC DNA]</scope>
    <source>
        <strain evidence="1 2">CV53</strain>
    </source>
</reference>
<dbReference type="AlphaFoldDB" id="A0A4R2BGT5"/>
<keyword evidence="2" id="KW-1185">Reference proteome</keyword>
<accession>A0A4R2BGT5</accession>
<dbReference type="EMBL" id="SLVV01000005">
    <property type="protein sequence ID" value="TCN25733.1"/>
    <property type="molecule type" value="Genomic_DNA"/>
</dbReference>
<comment type="caution">
    <text evidence="1">The sequence shown here is derived from an EMBL/GenBank/DDBJ whole genome shotgun (WGS) entry which is preliminary data.</text>
</comment>
<gene>
    <name evidence="1" type="ORF">EV146_105396</name>
</gene>
<proteinExistence type="predicted"/>
<dbReference type="RefSeq" id="WP_132005765.1">
    <property type="nucleotide sequence ID" value="NZ_JABUHM010000003.1"/>
</dbReference>
<evidence type="ECO:0000313" key="1">
    <source>
        <dbReference type="EMBL" id="TCN25733.1"/>
    </source>
</evidence>